<dbReference type="InterPro" id="IPR001007">
    <property type="entry name" value="VWF_dom"/>
</dbReference>
<dbReference type="PROSITE" id="PS50184">
    <property type="entry name" value="VWFC_2"/>
    <property type="match status" value="2"/>
</dbReference>
<comment type="subcellular location">
    <subcellularLocation>
        <location evidence="1">Secreted</location>
    </subcellularLocation>
</comment>
<organism evidence="5 6">
    <name type="scientific">Caerostris extrusa</name>
    <name type="common">Bark spider</name>
    <name type="synonym">Caerostris bankana</name>
    <dbReference type="NCBI Taxonomy" id="172846"/>
    <lineage>
        <taxon>Eukaryota</taxon>
        <taxon>Metazoa</taxon>
        <taxon>Ecdysozoa</taxon>
        <taxon>Arthropoda</taxon>
        <taxon>Chelicerata</taxon>
        <taxon>Arachnida</taxon>
        <taxon>Araneae</taxon>
        <taxon>Araneomorphae</taxon>
        <taxon>Entelegynae</taxon>
        <taxon>Araneoidea</taxon>
        <taxon>Araneidae</taxon>
        <taxon>Caerostris</taxon>
    </lineage>
</organism>
<comment type="caution">
    <text evidence="5">The sequence shown here is derived from an EMBL/GenBank/DDBJ whole genome shotgun (WGS) entry which is preliminary data.</text>
</comment>
<dbReference type="InterPro" id="IPR052424">
    <property type="entry name" value="Kielin_Chordin-BMP_Reg"/>
</dbReference>
<dbReference type="SMART" id="SM00214">
    <property type="entry name" value="VWC"/>
    <property type="match status" value="4"/>
</dbReference>
<keyword evidence="2" id="KW-0964">Secreted</keyword>
<evidence type="ECO:0000313" key="5">
    <source>
        <dbReference type="EMBL" id="GIY01307.1"/>
    </source>
</evidence>
<dbReference type="PANTHER" id="PTHR46698:SF4">
    <property type="entry name" value="CROSSVEINLESS 2"/>
    <property type="match status" value="1"/>
</dbReference>
<keyword evidence="6" id="KW-1185">Reference proteome</keyword>
<dbReference type="Proteomes" id="UP001054945">
    <property type="component" value="Unassembled WGS sequence"/>
</dbReference>
<dbReference type="EMBL" id="BPLR01005297">
    <property type="protein sequence ID" value="GIY01307.1"/>
    <property type="molecule type" value="Genomic_DNA"/>
</dbReference>
<evidence type="ECO:0000313" key="6">
    <source>
        <dbReference type="Proteomes" id="UP001054945"/>
    </source>
</evidence>
<feature type="domain" description="VWFC" evidence="4">
    <location>
        <begin position="207"/>
        <end position="266"/>
    </location>
</feature>
<protein>
    <recommendedName>
        <fullName evidence="4">VWFC domain-containing protein</fullName>
    </recommendedName>
</protein>
<dbReference type="PROSITE" id="PS01208">
    <property type="entry name" value="VWFC_1"/>
    <property type="match status" value="2"/>
</dbReference>
<gene>
    <name evidence="5" type="primary">KCP</name>
    <name evidence="5" type="ORF">CEXT_251001</name>
</gene>
<dbReference type="SUPFAM" id="SSF57603">
    <property type="entry name" value="FnI-like domain"/>
    <property type="match status" value="5"/>
</dbReference>
<reference evidence="5 6" key="1">
    <citation type="submission" date="2021-06" db="EMBL/GenBank/DDBJ databases">
        <title>Caerostris extrusa draft genome.</title>
        <authorList>
            <person name="Kono N."/>
            <person name="Arakawa K."/>
        </authorList>
    </citation>
    <scope>NUCLEOTIDE SEQUENCE [LARGE SCALE GENOMIC DNA]</scope>
</reference>
<dbReference type="Gene3D" id="2.10.70.10">
    <property type="entry name" value="Complement Module, domain 1"/>
    <property type="match status" value="1"/>
</dbReference>
<dbReference type="PANTHER" id="PTHR46698">
    <property type="entry name" value="CROSSVEINLESS 2"/>
    <property type="match status" value="1"/>
</dbReference>
<evidence type="ECO:0000256" key="3">
    <source>
        <dbReference type="ARBA" id="ARBA00022729"/>
    </source>
</evidence>
<evidence type="ECO:0000256" key="2">
    <source>
        <dbReference type="ARBA" id="ARBA00022525"/>
    </source>
</evidence>
<feature type="domain" description="VWFC" evidence="4">
    <location>
        <begin position="266"/>
        <end position="324"/>
    </location>
</feature>
<sequence>MYAKNALANFEWRMLSQLAQCVDHTVKDLIGWKVLATTVPAMYVINCPLLTCQYPARGNGECCRHCEDCEYSGNYIRNGESFNPETCVDLERNISCKKIDCFHPLCNDPRNRYEQCCKHCQKGCQYDGKDYEDGNTFNPKCTYNGKEYTNGQKWRISNHSCETCACLNGIVSCSEKKTALDKSALMVMYLRESVVLHALIVSIKATQCCTNSLGQPVEYGQKWIHHSDVCQECSCRDGASKCERIACKIPCTHPVMRPDVCCPECNGCQVLGRIYPNNAEIPSVDSCRKCYCYKGNMECESVSCPVMTCENPQKQPGNCCPTCEECHFQGVVVKNGETFQPQSDSCYSCTCDDTLCNPIVSGPIDI</sequence>
<dbReference type="Pfam" id="PF23334">
    <property type="entry name" value="VWC2L_2nd"/>
    <property type="match status" value="1"/>
</dbReference>
<evidence type="ECO:0000256" key="1">
    <source>
        <dbReference type="ARBA" id="ARBA00004613"/>
    </source>
</evidence>
<dbReference type="Gene3D" id="6.20.200.20">
    <property type="match status" value="2"/>
</dbReference>
<keyword evidence="3" id="KW-0732">Signal</keyword>
<accession>A0AAV4PZE1</accession>
<proteinExistence type="predicted"/>
<dbReference type="GO" id="GO:0005576">
    <property type="term" value="C:extracellular region"/>
    <property type="evidence" value="ECO:0007669"/>
    <property type="project" value="UniProtKB-SubCell"/>
</dbReference>
<evidence type="ECO:0000259" key="4">
    <source>
        <dbReference type="PROSITE" id="PS50184"/>
    </source>
</evidence>
<name>A0AAV4PZE1_CAEEX</name>
<dbReference type="AlphaFoldDB" id="A0AAV4PZE1"/>